<dbReference type="InterPro" id="IPR050807">
    <property type="entry name" value="TransReg_Diox_bact_type"/>
</dbReference>
<dbReference type="GO" id="GO:0003700">
    <property type="term" value="F:DNA-binding transcription factor activity"/>
    <property type="evidence" value="ECO:0007669"/>
    <property type="project" value="TreeGrafter"/>
</dbReference>
<evidence type="ECO:0000313" key="4">
    <source>
        <dbReference type="EMBL" id="NYD28323.1"/>
    </source>
</evidence>
<dbReference type="Pfam" id="PF01381">
    <property type="entry name" value="HTH_3"/>
    <property type="match status" value="1"/>
</dbReference>
<name>A0A852R0S8_9MICO</name>
<dbReference type="PANTHER" id="PTHR46797:SF1">
    <property type="entry name" value="METHYLPHOSPHONATE SYNTHASE"/>
    <property type="match status" value="1"/>
</dbReference>
<reference evidence="4 5" key="1">
    <citation type="submission" date="2020-07" db="EMBL/GenBank/DDBJ databases">
        <title>Sequencing the genomes of 1000 actinobacteria strains.</title>
        <authorList>
            <person name="Klenk H.-P."/>
        </authorList>
    </citation>
    <scope>NUCLEOTIDE SEQUENCE [LARGE SCALE GENOMIC DNA]</scope>
    <source>
        <strain evidence="4 5">DSM 17380</strain>
    </source>
</reference>
<dbReference type="GO" id="GO:0003677">
    <property type="term" value="F:DNA binding"/>
    <property type="evidence" value="ECO:0007669"/>
    <property type="project" value="UniProtKB-KW"/>
</dbReference>
<dbReference type="Gene3D" id="2.60.120.10">
    <property type="entry name" value="Jelly Rolls"/>
    <property type="match status" value="1"/>
</dbReference>
<dbReference type="PROSITE" id="PS50943">
    <property type="entry name" value="HTH_CROC1"/>
    <property type="match status" value="1"/>
</dbReference>
<dbReference type="Proteomes" id="UP000586095">
    <property type="component" value="Unassembled WGS sequence"/>
</dbReference>
<dbReference type="RefSeq" id="WP_202229222.1">
    <property type="nucleotide sequence ID" value="NZ_BAAALZ010000004.1"/>
</dbReference>
<feature type="region of interest" description="Disordered" evidence="2">
    <location>
        <begin position="1"/>
        <end position="24"/>
    </location>
</feature>
<dbReference type="InterPro" id="IPR014710">
    <property type="entry name" value="RmlC-like_jellyroll"/>
</dbReference>
<dbReference type="GO" id="GO:0005829">
    <property type="term" value="C:cytosol"/>
    <property type="evidence" value="ECO:0007669"/>
    <property type="project" value="TreeGrafter"/>
</dbReference>
<accession>A0A852R0S8</accession>
<protein>
    <submittedName>
        <fullName evidence="4">Transcriptional regulator with XRE-family HTH domain</fullName>
    </submittedName>
</protein>
<dbReference type="InterPro" id="IPR001387">
    <property type="entry name" value="Cro/C1-type_HTH"/>
</dbReference>
<dbReference type="EMBL" id="JACCBD010000001">
    <property type="protein sequence ID" value="NYD28323.1"/>
    <property type="molecule type" value="Genomic_DNA"/>
</dbReference>
<keyword evidence="5" id="KW-1185">Reference proteome</keyword>
<comment type="caution">
    <text evidence="4">The sequence shown here is derived from an EMBL/GenBank/DDBJ whole genome shotgun (WGS) entry which is preliminary data.</text>
</comment>
<keyword evidence="1" id="KW-0238">DNA-binding</keyword>
<feature type="domain" description="HTH cro/C1-type" evidence="3">
    <location>
        <begin position="27"/>
        <end position="81"/>
    </location>
</feature>
<evidence type="ECO:0000256" key="1">
    <source>
        <dbReference type="ARBA" id="ARBA00023125"/>
    </source>
</evidence>
<evidence type="ECO:0000256" key="2">
    <source>
        <dbReference type="SAM" id="MobiDB-lite"/>
    </source>
</evidence>
<evidence type="ECO:0000313" key="5">
    <source>
        <dbReference type="Proteomes" id="UP000586095"/>
    </source>
</evidence>
<evidence type="ECO:0000259" key="3">
    <source>
        <dbReference type="PROSITE" id="PS50943"/>
    </source>
</evidence>
<dbReference type="Gene3D" id="1.10.260.40">
    <property type="entry name" value="lambda repressor-like DNA-binding domains"/>
    <property type="match status" value="1"/>
</dbReference>
<dbReference type="PANTHER" id="PTHR46797">
    <property type="entry name" value="HTH-TYPE TRANSCRIPTIONAL REGULATOR"/>
    <property type="match status" value="1"/>
</dbReference>
<dbReference type="CDD" id="cd02209">
    <property type="entry name" value="cupin_XRE_C"/>
    <property type="match status" value="1"/>
</dbReference>
<dbReference type="SMART" id="SM00530">
    <property type="entry name" value="HTH_XRE"/>
    <property type="match status" value="1"/>
</dbReference>
<sequence length="202" mass="21479">MSMNDPVELAAEPRTEAPGGSTVGARLKRRRRALGLTLKDVAEGSGLTQGFISQIERGHSNGSVRALQSICGVLKLSVGDLFDAPEAEASSRVQRFRDAQGFAFGNGATKLKLTPSHFDHLEVLIGLFEPGGSTGDGQYTHGASEEVLVVISGQVIVTVGDDTYELGELDSLHYNSSEPHRVVEASGTAQARVLWTMAPPTY</sequence>
<dbReference type="InterPro" id="IPR013096">
    <property type="entry name" value="Cupin_2"/>
</dbReference>
<dbReference type="CDD" id="cd00093">
    <property type="entry name" value="HTH_XRE"/>
    <property type="match status" value="1"/>
</dbReference>
<proteinExistence type="predicted"/>
<dbReference type="InterPro" id="IPR011051">
    <property type="entry name" value="RmlC_Cupin_sf"/>
</dbReference>
<dbReference type="Pfam" id="PF07883">
    <property type="entry name" value="Cupin_2"/>
    <property type="match status" value="1"/>
</dbReference>
<dbReference type="InterPro" id="IPR010982">
    <property type="entry name" value="Lambda_DNA-bd_dom_sf"/>
</dbReference>
<dbReference type="AlphaFoldDB" id="A0A852R0S8"/>
<dbReference type="SUPFAM" id="SSF51182">
    <property type="entry name" value="RmlC-like cupins"/>
    <property type="match status" value="1"/>
</dbReference>
<organism evidence="4 5">
    <name type="scientific">Leucobacter aridicollis</name>
    <dbReference type="NCBI Taxonomy" id="283878"/>
    <lineage>
        <taxon>Bacteria</taxon>
        <taxon>Bacillati</taxon>
        <taxon>Actinomycetota</taxon>
        <taxon>Actinomycetes</taxon>
        <taxon>Micrococcales</taxon>
        <taxon>Microbacteriaceae</taxon>
        <taxon>Leucobacter</taxon>
    </lineage>
</organism>
<dbReference type="SUPFAM" id="SSF47413">
    <property type="entry name" value="lambda repressor-like DNA-binding domains"/>
    <property type="match status" value="1"/>
</dbReference>
<gene>
    <name evidence="4" type="ORF">BJ960_003126</name>
</gene>